<name>A0A4R5E6I3_9ACTN</name>
<proteinExistence type="predicted"/>
<comment type="caution">
    <text evidence="1">The sequence shown here is derived from an EMBL/GenBank/DDBJ whole genome shotgun (WGS) entry which is preliminary data.</text>
</comment>
<keyword evidence="2" id="KW-1185">Reference proteome</keyword>
<dbReference type="Pfam" id="PF15931">
    <property type="entry name" value="DUF4747"/>
    <property type="match status" value="1"/>
</dbReference>
<evidence type="ECO:0000313" key="2">
    <source>
        <dbReference type="Proteomes" id="UP000295136"/>
    </source>
</evidence>
<dbReference type="AlphaFoldDB" id="A0A4R5E6I3"/>
<organism evidence="1 2">
    <name type="scientific">Nonomuraea mesophila</name>
    <dbReference type="NCBI Taxonomy" id="2530382"/>
    <lineage>
        <taxon>Bacteria</taxon>
        <taxon>Bacillati</taxon>
        <taxon>Actinomycetota</taxon>
        <taxon>Actinomycetes</taxon>
        <taxon>Streptosporangiales</taxon>
        <taxon>Streptosporangiaceae</taxon>
        <taxon>Nonomuraea</taxon>
    </lineage>
</organism>
<accession>A0A4R5E6I3</accession>
<sequence length="214" mass="24676">MTKTWKDSVEPAAVSARAPFIFHAQSRYLGVLKHPSFSETTVAQVFETLLRQGEERRQWPSTEWSVEPILDESDFVHWLHTVDSVQHVNLVARLPNPDGLDEFGSVWDAMDRHKARMLRQIMEAADPDVGLRNVEEDQRVREHIAMATNGFGYVSAKGVRGGRKVTYDQRHQVARESTDELGPGWLETAQDILNVVRRRYQRSTRARQAEQERR</sequence>
<dbReference type="EMBL" id="SMLD01000237">
    <property type="protein sequence ID" value="TDE26422.1"/>
    <property type="molecule type" value="Genomic_DNA"/>
</dbReference>
<reference evidence="1 2" key="1">
    <citation type="submission" date="2019-03" db="EMBL/GenBank/DDBJ databases">
        <title>Draft genome sequences of novel Actinobacteria.</title>
        <authorList>
            <person name="Sahin N."/>
            <person name="Ay H."/>
            <person name="Saygin H."/>
        </authorList>
    </citation>
    <scope>NUCLEOTIDE SEQUENCE [LARGE SCALE GENOMIC DNA]</scope>
    <source>
        <strain evidence="1 2">6K102</strain>
    </source>
</reference>
<gene>
    <name evidence="1" type="ORF">E1295_44320</name>
</gene>
<dbReference type="RefSeq" id="WP_132640777.1">
    <property type="nucleotide sequence ID" value="NZ_SMLD01000237.1"/>
</dbReference>
<dbReference type="Proteomes" id="UP000295136">
    <property type="component" value="Unassembled WGS sequence"/>
</dbReference>
<evidence type="ECO:0000313" key="1">
    <source>
        <dbReference type="EMBL" id="TDE26422.1"/>
    </source>
</evidence>
<protein>
    <submittedName>
        <fullName evidence="1">Uncharacterized protein</fullName>
    </submittedName>
</protein>
<dbReference type="InterPro" id="IPR031832">
    <property type="entry name" value="DUF4747"/>
</dbReference>